<feature type="domain" description="NAD-dependent epimerase/dehydratase" evidence="3">
    <location>
        <begin position="5"/>
        <end position="271"/>
    </location>
</feature>
<dbReference type="Gene3D" id="3.40.50.720">
    <property type="entry name" value="NAD(P)-binding Rossmann-like Domain"/>
    <property type="match status" value="1"/>
</dbReference>
<organism evidence="4 5">
    <name type="scientific">Fragilariopsis cylindrus CCMP1102</name>
    <dbReference type="NCBI Taxonomy" id="635003"/>
    <lineage>
        <taxon>Eukaryota</taxon>
        <taxon>Sar</taxon>
        <taxon>Stramenopiles</taxon>
        <taxon>Ochrophyta</taxon>
        <taxon>Bacillariophyta</taxon>
        <taxon>Bacillariophyceae</taxon>
        <taxon>Bacillariophycidae</taxon>
        <taxon>Bacillariales</taxon>
        <taxon>Bacillariaceae</taxon>
        <taxon>Fragilariopsis</taxon>
    </lineage>
</organism>
<dbReference type="FunFam" id="3.40.50.720:FF:000085">
    <property type="entry name" value="Dihydroflavonol reductase"/>
    <property type="match status" value="1"/>
</dbReference>
<evidence type="ECO:0000313" key="5">
    <source>
        <dbReference type="Proteomes" id="UP000095751"/>
    </source>
</evidence>
<dbReference type="GO" id="GO:0016616">
    <property type="term" value="F:oxidoreductase activity, acting on the CH-OH group of donors, NAD or NADP as acceptor"/>
    <property type="evidence" value="ECO:0007669"/>
    <property type="project" value="TreeGrafter"/>
</dbReference>
<evidence type="ECO:0000256" key="1">
    <source>
        <dbReference type="ARBA" id="ARBA00023002"/>
    </source>
</evidence>
<dbReference type="InterPro" id="IPR001509">
    <property type="entry name" value="Epimerase_deHydtase"/>
</dbReference>
<dbReference type="AlphaFoldDB" id="A0A1E7FPZ0"/>
<dbReference type="InterPro" id="IPR036291">
    <property type="entry name" value="NAD(P)-bd_dom_sf"/>
</dbReference>
<gene>
    <name evidence="4" type="ORF">FRACYDRAFT_268205</name>
</gene>
<evidence type="ECO:0000259" key="3">
    <source>
        <dbReference type="Pfam" id="PF01370"/>
    </source>
</evidence>
<evidence type="ECO:0000313" key="4">
    <source>
        <dbReference type="EMBL" id="OEU20249.1"/>
    </source>
</evidence>
<dbReference type="KEGG" id="fcy:FRACYDRAFT_268205"/>
<protein>
    <submittedName>
        <fullName evidence="4">NAD(P)-binding protein</fullName>
    </submittedName>
</protein>
<dbReference type="SUPFAM" id="SSF51735">
    <property type="entry name" value="NAD(P)-binding Rossmann-fold domains"/>
    <property type="match status" value="1"/>
</dbReference>
<reference evidence="4 5" key="1">
    <citation type="submission" date="2016-09" db="EMBL/GenBank/DDBJ databases">
        <title>Extensive genetic diversity and differential bi-allelic expression allows diatom success in the polar Southern Ocean.</title>
        <authorList>
            <consortium name="DOE Joint Genome Institute"/>
            <person name="Mock T."/>
            <person name="Otillar R.P."/>
            <person name="Strauss J."/>
            <person name="Dupont C."/>
            <person name="Frickenhaus S."/>
            <person name="Maumus F."/>
            <person name="Mcmullan M."/>
            <person name="Sanges R."/>
            <person name="Schmutz J."/>
            <person name="Toseland A."/>
            <person name="Valas R."/>
            <person name="Veluchamy A."/>
            <person name="Ward B.J."/>
            <person name="Allen A."/>
            <person name="Barry K."/>
            <person name="Falciatore A."/>
            <person name="Ferrante M."/>
            <person name="Fortunato A.E."/>
            <person name="Gloeckner G."/>
            <person name="Gruber A."/>
            <person name="Hipkin R."/>
            <person name="Janech M."/>
            <person name="Kroth P."/>
            <person name="Leese F."/>
            <person name="Lindquist E."/>
            <person name="Lyon B.R."/>
            <person name="Martin J."/>
            <person name="Mayer C."/>
            <person name="Parker M."/>
            <person name="Quesneville H."/>
            <person name="Raymond J."/>
            <person name="Uhlig C."/>
            <person name="Valentin K.U."/>
            <person name="Worden A.Z."/>
            <person name="Armbrust E.V."/>
            <person name="Bowler C."/>
            <person name="Green B."/>
            <person name="Moulton V."/>
            <person name="Van Oosterhout C."/>
            <person name="Grigoriev I."/>
        </authorList>
    </citation>
    <scope>NUCLEOTIDE SEQUENCE [LARGE SCALE GENOMIC DNA]</scope>
    <source>
        <strain evidence="4 5">CCMP1102</strain>
    </source>
</reference>
<dbReference type="OrthoDB" id="45121at2759"/>
<dbReference type="PANTHER" id="PTHR10366">
    <property type="entry name" value="NAD DEPENDENT EPIMERASE/DEHYDRATASE"/>
    <property type="match status" value="1"/>
</dbReference>
<dbReference type="InParanoid" id="A0A1E7FPZ0"/>
<dbReference type="Pfam" id="PF01370">
    <property type="entry name" value="Epimerase"/>
    <property type="match status" value="1"/>
</dbReference>
<comment type="similarity">
    <text evidence="2">Belongs to the NAD(P)-dependent epimerase/dehydratase family. Dihydroflavonol-4-reductase subfamily.</text>
</comment>
<dbReference type="Proteomes" id="UP000095751">
    <property type="component" value="Unassembled WGS sequence"/>
</dbReference>
<dbReference type="InterPro" id="IPR050425">
    <property type="entry name" value="NAD(P)_dehydrat-like"/>
</dbReference>
<keyword evidence="1" id="KW-0560">Oxidoreductase</keyword>
<dbReference type="EMBL" id="KV784355">
    <property type="protein sequence ID" value="OEU20249.1"/>
    <property type="molecule type" value="Genomic_DNA"/>
</dbReference>
<accession>A0A1E7FPZ0</accession>
<dbReference type="PANTHER" id="PTHR10366:SF564">
    <property type="entry name" value="STEROL-4-ALPHA-CARBOXYLATE 3-DEHYDROGENASE, DECARBOXYLATING"/>
    <property type="match status" value="1"/>
</dbReference>
<evidence type="ECO:0000256" key="2">
    <source>
        <dbReference type="ARBA" id="ARBA00023445"/>
    </source>
</evidence>
<proteinExistence type="inferred from homology"/>
<name>A0A1E7FPZ0_9STRA</name>
<sequence>MTMKVCVTGANGFIASHIVKQLLDEGYIVNGCVRDATNEKKVNHLKEMEDGGTSTTTGRLTLFSTGNLGENINFESSSLFDDAIRDCDAIIHAATPVAFGLKDGKKSIYDPAMLSTKEILKSIERVASKTLKTFVLTSSMSAIAPKPEPKIKTEDCWSDEKLQIEGGRWYDATKTAQEKFVLEYIKEYTTKEGKAPFRFVAICPTLVLGPMLQQGSVNATMGYLQHMCRNGNGIDKETGKQKKARNDSMSFIDVRDTASHHVKALQDPNAEGRYMSVTATSLHWNDIFALLKELYPLMPDVPHCDDDILAEPTKFDHTRMNTLNVNCRNAKEMLRDAIEDLKSKGHL</sequence>
<keyword evidence="5" id="KW-1185">Reference proteome</keyword>